<gene>
    <name evidence="1" type="ORF">S01H1_84241</name>
</gene>
<dbReference type="InterPro" id="IPR038601">
    <property type="entry name" value="MttB-like_sf"/>
</dbReference>
<proteinExistence type="predicted"/>
<dbReference type="EMBL" id="BARS01057461">
    <property type="protein sequence ID" value="GAG51442.1"/>
    <property type="molecule type" value="Genomic_DNA"/>
</dbReference>
<dbReference type="AlphaFoldDB" id="X0YY62"/>
<protein>
    <submittedName>
        <fullName evidence="1">Uncharacterized protein</fullName>
    </submittedName>
</protein>
<sequence length="32" mass="3632">MKLQQFRVLSDSELSDIHKASLKLLSKTGMKV</sequence>
<reference evidence="1" key="1">
    <citation type="journal article" date="2014" name="Front. Microbiol.">
        <title>High frequency of phylogenetically diverse reductive dehalogenase-homologous genes in deep subseafloor sedimentary metagenomes.</title>
        <authorList>
            <person name="Kawai M."/>
            <person name="Futagami T."/>
            <person name="Toyoda A."/>
            <person name="Takaki Y."/>
            <person name="Nishi S."/>
            <person name="Hori S."/>
            <person name="Arai W."/>
            <person name="Tsubouchi T."/>
            <person name="Morono Y."/>
            <person name="Uchiyama I."/>
            <person name="Ito T."/>
            <person name="Fujiyama A."/>
            <person name="Inagaki F."/>
            <person name="Takami H."/>
        </authorList>
    </citation>
    <scope>NUCLEOTIDE SEQUENCE</scope>
    <source>
        <strain evidence="1">Expedition CK06-06</strain>
    </source>
</reference>
<dbReference type="Gene3D" id="3.20.20.480">
    <property type="entry name" value="Trimethylamine methyltransferase-like"/>
    <property type="match status" value="1"/>
</dbReference>
<evidence type="ECO:0000313" key="1">
    <source>
        <dbReference type="EMBL" id="GAG51442.1"/>
    </source>
</evidence>
<organism evidence="1">
    <name type="scientific">marine sediment metagenome</name>
    <dbReference type="NCBI Taxonomy" id="412755"/>
    <lineage>
        <taxon>unclassified sequences</taxon>
        <taxon>metagenomes</taxon>
        <taxon>ecological metagenomes</taxon>
    </lineage>
</organism>
<accession>X0YY62</accession>
<feature type="non-terminal residue" evidence="1">
    <location>
        <position position="32"/>
    </location>
</feature>
<comment type="caution">
    <text evidence="1">The sequence shown here is derived from an EMBL/GenBank/DDBJ whole genome shotgun (WGS) entry which is preliminary data.</text>
</comment>
<name>X0YY62_9ZZZZ</name>